<keyword evidence="2" id="KW-1185">Reference proteome</keyword>
<dbReference type="Proteomes" id="UP001497680">
    <property type="component" value="Unassembled WGS sequence"/>
</dbReference>
<comment type="caution">
    <text evidence="1">The sequence shown here is derived from an EMBL/GenBank/DDBJ whole genome shotgun (WGS) entry which is preliminary data.</text>
</comment>
<evidence type="ECO:0000313" key="1">
    <source>
        <dbReference type="EMBL" id="KAI6088324.1"/>
    </source>
</evidence>
<reference evidence="1 2" key="1">
    <citation type="journal article" date="2022" name="New Phytol.">
        <title>Ecological generalism drives hyperdiversity of secondary metabolite gene clusters in xylarialean endophytes.</title>
        <authorList>
            <person name="Franco M.E.E."/>
            <person name="Wisecaver J.H."/>
            <person name="Arnold A.E."/>
            <person name="Ju Y.M."/>
            <person name="Slot J.C."/>
            <person name="Ahrendt S."/>
            <person name="Moore L.P."/>
            <person name="Eastman K.E."/>
            <person name="Scott K."/>
            <person name="Konkel Z."/>
            <person name="Mondo S.J."/>
            <person name="Kuo A."/>
            <person name="Hayes R.D."/>
            <person name="Haridas S."/>
            <person name="Andreopoulos B."/>
            <person name="Riley R."/>
            <person name="LaButti K."/>
            <person name="Pangilinan J."/>
            <person name="Lipzen A."/>
            <person name="Amirebrahimi M."/>
            <person name="Yan J."/>
            <person name="Adam C."/>
            <person name="Keymanesh K."/>
            <person name="Ng V."/>
            <person name="Louie K."/>
            <person name="Northen T."/>
            <person name="Drula E."/>
            <person name="Henrissat B."/>
            <person name="Hsieh H.M."/>
            <person name="Youens-Clark K."/>
            <person name="Lutzoni F."/>
            <person name="Miadlikowska J."/>
            <person name="Eastwood D.C."/>
            <person name="Hamelin R.C."/>
            <person name="Grigoriev I.V."/>
            <person name="U'Ren J.M."/>
        </authorList>
    </citation>
    <scope>NUCLEOTIDE SEQUENCE [LARGE SCALE GENOMIC DNA]</scope>
    <source>
        <strain evidence="1 2">ER1909</strain>
    </source>
</reference>
<organism evidence="1 2">
    <name type="scientific">Hypoxylon rubiginosum</name>
    <dbReference type="NCBI Taxonomy" id="110542"/>
    <lineage>
        <taxon>Eukaryota</taxon>
        <taxon>Fungi</taxon>
        <taxon>Dikarya</taxon>
        <taxon>Ascomycota</taxon>
        <taxon>Pezizomycotina</taxon>
        <taxon>Sordariomycetes</taxon>
        <taxon>Xylariomycetidae</taxon>
        <taxon>Xylariales</taxon>
        <taxon>Hypoxylaceae</taxon>
        <taxon>Hypoxylon</taxon>
    </lineage>
</organism>
<dbReference type="EMBL" id="MU394302">
    <property type="protein sequence ID" value="KAI6088324.1"/>
    <property type="molecule type" value="Genomic_DNA"/>
</dbReference>
<gene>
    <name evidence="1" type="ORF">F4821DRAFT_234276</name>
</gene>
<name>A0ACC0D6F4_9PEZI</name>
<protein>
    <submittedName>
        <fullName evidence="1">Uncharacterized protein</fullName>
    </submittedName>
</protein>
<sequence length="55" mass="6263">MKVAGIERTLMQVCWEALSPSLDKTTRTKLKTFIDVTDLFGQMYVARDIASKAQR</sequence>
<accession>A0ACC0D6F4</accession>
<proteinExistence type="predicted"/>
<evidence type="ECO:0000313" key="2">
    <source>
        <dbReference type="Proteomes" id="UP001497680"/>
    </source>
</evidence>